<keyword evidence="1" id="KW-0645">Protease</keyword>
<name>A0ABW0GIM3_9MICO</name>
<proteinExistence type="predicted"/>
<feature type="domain" description="Peptidase M10 metallopeptidase" evidence="5">
    <location>
        <begin position="197"/>
        <end position="243"/>
    </location>
</feature>
<reference evidence="7" key="1">
    <citation type="journal article" date="2019" name="Int. J. Syst. Evol. Microbiol.">
        <title>The Global Catalogue of Microorganisms (GCM) 10K type strain sequencing project: providing services to taxonomists for standard genome sequencing and annotation.</title>
        <authorList>
            <consortium name="The Broad Institute Genomics Platform"/>
            <consortium name="The Broad Institute Genome Sequencing Center for Infectious Disease"/>
            <person name="Wu L."/>
            <person name="Ma J."/>
        </authorList>
    </citation>
    <scope>NUCLEOTIDE SEQUENCE [LARGE SCALE GENOMIC DNA]</scope>
    <source>
        <strain evidence="7">CCUG 43114</strain>
    </source>
</reference>
<organism evidence="6 7">
    <name type="scientific">Aquipuribacter nitratireducens</name>
    <dbReference type="NCBI Taxonomy" id="650104"/>
    <lineage>
        <taxon>Bacteria</taxon>
        <taxon>Bacillati</taxon>
        <taxon>Actinomycetota</taxon>
        <taxon>Actinomycetes</taxon>
        <taxon>Micrococcales</taxon>
        <taxon>Intrasporangiaceae</taxon>
        <taxon>Aquipuribacter</taxon>
    </lineage>
</organism>
<dbReference type="Gene3D" id="3.40.390.10">
    <property type="entry name" value="Collagenase (Catalytic Domain)"/>
    <property type="match status" value="1"/>
</dbReference>
<dbReference type="SUPFAM" id="SSF55486">
    <property type="entry name" value="Metalloproteases ('zincins'), catalytic domain"/>
    <property type="match status" value="1"/>
</dbReference>
<dbReference type="Proteomes" id="UP001596122">
    <property type="component" value="Unassembled WGS sequence"/>
</dbReference>
<evidence type="ECO:0000256" key="2">
    <source>
        <dbReference type="ARBA" id="ARBA00022723"/>
    </source>
</evidence>
<evidence type="ECO:0000313" key="7">
    <source>
        <dbReference type="Proteomes" id="UP001596122"/>
    </source>
</evidence>
<evidence type="ECO:0000256" key="3">
    <source>
        <dbReference type="ARBA" id="ARBA00022801"/>
    </source>
</evidence>
<keyword evidence="6" id="KW-0482">Metalloprotease</keyword>
<evidence type="ECO:0000256" key="4">
    <source>
        <dbReference type="ARBA" id="ARBA00022833"/>
    </source>
</evidence>
<evidence type="ECO:0000256" key="1">
    <source>
        <dbReference type="ARBA" id="ARBA00022670"/>
    </source>
</evidence>
<sequence length="265" mass="27274">MRGAAVVVASLAVVAAVLLGATLAGGRVGMLAEPGVPADAAAAPLRLPPDVVDPGGYTFMATLGDVPGGEPVRWDPCRPVHVVVRPDREPAGGRRALEVALDEVGRATGLVFVVDGETDEPPAAQRAVVDRARYGDRWSPVLVTWTDAAEHPPLAGAAGMAGPQGWRSGGHERWVSGTVALDAAWFAASLPEELGRRRAEAVLVHELSHLVGLGHSADPFSLMSPAYQSVYDLSTADRAGLARLGAGPCEQVGDGTTARDAPAAP</sequence>
<keyword evidence="7" id="KW-1185">Reference proteome</keyword>
<dbReference type="InterPro" id="IPR001818">
    <property type="entry name" value="Pept_M10_metallopeptidase"/>
</dbReference>
<comment type="caution">
    <text evidence="6">The sequence shown here is derived from an EMBL/GenBank/DDBJ whole genome shotgun (WGS) entry which is preliminary data.</text>
</comment>
<keyword evidence="2" id="KW-0479">Metal-binding</keyword>
<dbReference type="RefSeq" id="WP_340269004.1">
    <property type="nucleotide sequence ID" value="NZ_JBBEOG010000003.1"/>
</dbReference>
<evidence type="ECO:0000313" key="6">
    <source>
        <dbReference type="EMBL" id="MFC5379778.1"/>
    </source>
</evidence>
<dbReference type="InterPro" id="IPR024079">
    <property type="entry name" value="MetalloPept_cat_dom_sf"/>
</dbReference>
<dbReference type="Pfam" id="PF00413">
    <property type="entry name" value="Peptidase_M10"/>
    <property type="match status" value="1"/>
</dbReference>
<dbReference type="GO" id="GO:0008237">
    <property type="term" value="F:metallopeptidase activity"/>
    <property type="evidence" value="ECO:0007669"/>
    <property type="project" value="UniProtKB-KW"/>
</dbReference>
<evidence type="ECO:0000259" key="5">
    <source>
        <dbReference type="Pfam" id="PF00413"/>
    </source>
</evidence>
<keyword evidence="3 6" id="KW-0378">Hydrolase</keyword>
<dbReference type="EMBL" id="JBHSLD010000004">
    <property type="protein sequence ID" value="MFC5379778.1"/>
    <property type="molecule type" value="Genomic_DNA"/>
</dbReference>
<keyword evidence="4" id="KW-0862">Zinc</keyword>
<dbReference type="EC" id="3.4.24.-" evidence="6"/>
<accession>A0ABW0GIM3</accession>
<protein>
    <submittedName>
        <fullName evidence="6">Matrixin family metalloprotease</fullName>
        <ecNumber evidence="6">3.4.24.-</ecNumber>
    </submittedName>
</protein>
<gene>
    <name evidence="6" type="ORF">ACFPJ6_03135</name>
</gene>